<protein>
    <submittedName>
        <fullName evidence="2">Transcriptional regulator, AraC family</fullName>
    </submittedName>
</protein>
<sequence>MNFGFLIFPGLEELDLVGPWEIISLWSKFAQGPENCLMIAENPEPVICSKGMSINPHATFEDCPPLDFLLVPGGEGTRREVDNPSLIQFVARQAENCKAVLSVCTGTFILHRAGLLTNKRATTHWASLQKLRELGDVEVIEDRIVRDGNIWTSAGISAGIDLALAFIEYMTDEKIAGKIQLGAEYYPSGKSYGMMHKFPQASGYIRKRD</sequence>
<evidence type="ECO:0000313" key="3">
    <source>
        <dbReference type="Proteomes" id="UP000033101"/>
    </source>
</evidence>
<dbReference type="InterPro" id="IPR029062">
    <property type="entry name" value="Class_I_gatase-like"/>
</dbReference>
<dbReference type="PATRIC" id="fig|1434110.4.peg.2675"/>
<dbReference type="Gene3D" id="3.40.50.880">
    <property type="match status" value="1"/>
</dbReference>
<dbReference type="InterPro" id="IPR052158">
    <property type="entry name" value="INH-QAR"/>
</dbReference>
<reference evidence="2 3" key="1">
    <citation type="submission" date="2014-07" db="EMBL/GenBank/DDBJ databases">
        <title>Methanogenic archaea and the global carbon cycle.</title>
        <authorList>
            <person name="Henriksen J.R."/>
            <person name="Luke J."/>
            <person name="Reinhart S."/>
            <person name="Benedict M.N."/>
            <person name="Youngblut N.D."/>
            <person name="Metcalf M.E."/>
            <person name="Whitaker R.J."/>
            <person name="Metcalf W.W."/>
        </authorList>
    </citation>
    <scope>NUCLEOTIDE SEQUENCE [LARGE SCALE GENOMIC DNA]</scope>
    <source>
        <strain evidence="2 3">HB-1</strain>
    </source>
</reference>
<dbReference type="SUPFAM" id="SSF52317">
    <property type="entry name" value="Class I glutamine amidotransferase-like"/>
    <property type="match status" value="1"/>
</dbReference>
<dbReference type="OrthoDB" id="8348at2157"/>
<dbReference type="KEGG" id="mhor:MSHOH_2105"/>
<accession>A0A0E3SGB7</accession>
<dbReference type="InterPro" id="IPR002818">
    <property type="entry name" value="DJ-1/PfpI"/>
</dbReference>
<dbReference type="STRING" id="1434110.MSHOH_2105"/>
<dbReference type="CDD" id="cd03139">
    <property type="entry name" value="GATase1_PfpI_2"/>
    <property type="match status" value="1"/>
</dbReference>
<dbReference type="PANTHER" id="PTHR43130:SF15">
    <property type="entry name" value="THIJ_PFPI FAMILY PROTEIN (AFU_ORTHOLOGUE AFUA_5G14240)"/>
    <property type="match status" value="1"/>
</dbReference>
<dbReference type="RefSeq" id="WP_048139669.1">
    <property type="nucleotide sequence ID" value="NZ_CP009516.1"/>
</dbReference>
<dbReference type="GeneID" id="24831341"/>
<dbReference type="EMBL" id="CP009516">
    <property type="protein sequence ID" value="AKB78588.1"/>
    <property type="molecule type" value="Genomic_DNA"/>
</dbReference>
<organism evidence="2 3">
    <name type="scientific">Methanosarcina horonobensis HB-1 = JCM 15518</name>
    <dbReference type="NCBI Taxonomy" id="1434110"/>
    <lineage>
        <taxon>Archaea</taxon>
        <taxon>Methanobacteriati</taxon>
        <taxon>Methanobacteriota</taxon>
        <taxon>Stenosarchaea group</taxon>
        <taxon>Methanomicrobia</taxon>
        <taxon>Methanosarcinales</taxon>
        <taxon>Methanosarcinaceae</taxon>
        <taxon>Methanosarcina</taxon>
    </lineage>
</organism>
<dbReference type="AlphaFoldDB" id="A0A0E3SGB7"/>
<keyword evidence="3" id="KW-1185">Reference proteome</keyword>
<feature type="domain" description="DJ-1/PfpI" evidence="1">
    <location>
        <begin position="5"/>
        <end position="168"/>
    </location>
</feature>
<dbReference type="HOGENOM" id="CLU_000445_44_1_2"/>
<gene>
    <name evidence="2" type="ORF">MSHOH_2105</name>
</gene>
<dbReference type="Proteomes" id="UP000033101">
    <property type="component" value="Chromosome"/>
</dbReference>
<proteinExistence type="predicted"/>
<evidence type="ECO:0000259" key="1">
    <source>
        <dbReference type="Pfam" id="PF01965"/>
    </source>
</evidence>
<dbReference type="Pfam" id="PF01965">
    <property type="entry name" value="DJ-1_PfpI"/>
    <property type="match status" value="1"/>
</dbReference>
<dbReference type="PANTHER" id="PTHR43130">
    <property type="entry name" value="ARAC-FAMILY TRANSCRIPTIONAL REGULATOR"/>
    <property type="match status" value="1"/>
</dbReference>
<name>A0A0E3SGB7_9EURY</name>
<evidence type="ECO:0000313" key="2">
    <source>
        <dbReference type="EMBL" id="AKB78588.1"/>
    </source>
</evidence>